<feature type="transmembrane region" description="Helical" evidence="1">
    <location>
        <begin position="45"/>
        <end position="63"/>
    </location>
</feature>
<evidence type="ECO:0000256" key="1">
    <source>
        <dbReference type="SAM" id="Phobius"/>
    </source>
</evidence>
<sequence length="646" mass="74425">MDSTKPSSSAQKNSFTNYFPPIKDVATRAAAYSASSLLMGRINPVALVISTFNAATVSFASQFVQEEENHLKKMIIGVVSLAAATLIVAQAAPALAMHADLALTQDFVYKLGLFNVFGEAILFLVPYIASWDAPKLPASPKELKDLTEKNLLHMRNHFENFKKMTPEVFAAFVEKLQDLKQEDLLPKPPKTLEDIKKLDAFGVRYAYEYLDDHMEDEIVSLDEEAPLWEALYTRFIEEGLPLPVDDFDRHSKKTLLHIRDNFENYKMNTSVFNEFANRLAKLQQEDLFPKPPKAVEDIQKLDAFSVRCVYEDSDSTMLSEITRIKKSEDQAPLWDALYTRFFEQKLPLRVDDVENLTEKMLRHIHANFQDFTAMDHAAFEELVDELENLDKALAPKAPATIEDIQKLDAYALRYANVFPDSMTAKFGKTPENNPLYEALHLCFFQHDLPLPNRDTIANINAEKRPYYRIKIDPKPSIEDIEAFSANQLSWLYCHFATDGDFKAYSLEEQVKINALFLKKFNRYFYYVPTSTEEIKTLSDSAAKSLFDHFSGDPDNIHQFIRYFTMAEKEAFNERFKTVEGYKDALHTIYTPLKLVDIQKLKDGSNWYTYFRKNPEQWAKLDRPCQEAFNHVFTTGTYKYTPIAITY</sequence>
<feature type="transmembrane region" description="Helical" evidence="1">
    <location>
        <begin position="107"/>
        <end position="129"/>
    </location>
</feature>
<accession>F8L6T0</accession>
<reference evidence="2 3" key="2">
    <citation type="journal article" date="2011" name="Mol. Biol. Evol.">
        <title>Unity in variety--the pan-genome of the Chlamydiae.</title>
        <authorList>
            <person name="Collingro A."/>
            <person name="Tischler P."/>
            <person name="Weinmaier T."/>
            <person name="Penz T."/>
            <person name="Heinz E."/>
            <person name="Brunham R.C."/>
            <person name="Read T.D."/>
            <person name="Bavoil P.M."/>
            <person name="Sachse K."/>
            <person name="Kahane S."/>
            <person name="Friedman M.G."/>
            <person name="Rattei T."/>
            <person name="Myers G.S."/>
            <person name="Horn M."/>
        </authorList>
    </citation>
    <scope>NUCLEOTIDE SEQUENCE [LARGE SCALE GENOMIC DNA]</scope>
    <source>
        <strain evidence="3">ATCC VR-1471 / Z</strain>
    </source>
</reference>
<feature type="transmembrane region" description="Helical" evidence="1">
    <location>
        <begin position="75"/>
        <end position="95"/>
    </location>
</feature>
<protein>
    <submittedName>
        <fullName evidence="2">Uncharacterized protein</fullName>
    </submittedName>
</protein>
<dbReference type="AlphaFoldDB" id="F8L6T0"/>
<dbReference type="HOGENOM" id="CLU_507957_0_0_0"/>
<organism evidence="2 3">
    <name type="scientific">Simkania negevensis (strain ATCC VR-1471 / DSM 27360 / Z)</name>
    <dbReference type="NCBI Taxonomy" id="331113"/>
    <lineage>
        <taxon>Bacteria</taxon>
        <taxon>Pseudomonadati</taxon>
        <taxon>Chlamydiota</taxon>
        <taxon>Chlamydiia</taxon>
        <taxon>Parachlamydiales</taxon>
        <taxon>Simkaniaceae</taxon>
        <taxon>Simkania</taxon>
    </lineage>
</organism>
<gene>
    <name evidence="2" type="ordered locus">SNE_A05510</name>
</gene>
<evidence type="ECO:0000313" key="2">
    <source>
        <dbReference type="EMBL" id="CCB88428.1"/>
    </source>
</evidence>
<dbReference type="Proteomes" id="UP000000496">
    <property type="component" value="Chromosome gsn.131"/>
</dbReference>
<keyword evidence="1" id="KW-0812">Transmembrane</keyword>
<dbReference type="RefSeq" id="WP_013942895.1">
    <property type="nucleotide sequence ID" value="NC_015713.1"/>
</dbReference>
<keyword evidence="3" id="KW-1185">Reference proteome</keyword>
<dbReference type="EMBL" id="FR872582">
    <property type="protein sequence ID" value="CCB88428.1"/>
    <property type="molecule type" value="Genomic_DNA"/>
</dbReference>
<keyword evidence="1" id="KW-0472">Membrane</keyword>
<reference key="1">
    <citation type="journal article" date="2011" name="Mol. Biol. Evol.">
        <title>Unity in variety -- the pan-genome of the Chlamydiae.</title>
        <authorList>
            <person name="Collingro A."/>
            <person name="Tischler P."/>
            <person name="Weinmaier T."/>
            <person name="Penz T."/>
            <person name="Heinz E."/>
            <person name="Brunham R.C."/>
            <person name="Read T.D."/>
            <person name="Bavoil P.M."/>
            <person name="Sachse K."/>
            <person name="Kahane S."/>
            <person name="Friedman M.G."/>
            <person name="Rattei T."/>
            <person name="Myers G.S.A."/>
            <person name="Horn M."/>
        </authorList>
    </citation>
    <scope>NUCLEOTIDE SEQUENCE</scope>
    <source>
        <strain>Z</strain>
    </source>
</reference>
<proteinExistence type="predicted"/>
<dbReference type="KEGG" id="sng:SNE_A05510"/>
<evidence type="ECO:0000313" key="3">
    <source>
        <dbReference type="Proteomes" id="UP000000496"/>
    </source>
</evidence>
<dbReference type="STRING" id="331113.SNE_A05510"/>
<name>F8L6T0_SIMNZ</name>
<keyword evidence="1" id="KW-1133">Transmembrane helix</keyword>